<dbReference type="EMBL" id="KB467876">
    <property type="protein sequence ID" value="PCH36346.1"/>
    <property type="molecule type" value="Genomic_DNA"/>
</dbReference>
<keyword evidence="2" id="KW-1185">Reference proteome</keyword>
<protein>
    <recommendedName>
        <fullName evidence="3">F-box domain-containing protein</fullName>
    </recommendedName>
</protein>
<name>A0A2H3J2D8_WOLCO</name>
<gene>
    <name evidence="1" type="ORF">WOLCODRAFT_140355</name>
</gene>
<dbReference type="OMA" id="RECELDQ"/>
<organism evidence="1 2">
    <name type="scientific">Wolfiporia cocos (strain MD-104)</name>
    <name type="common">Brown rot fungus</name>
    <dbReference type="NCBI Taxonomy" id="742152"/>
    <lineage>
        <taxon>Eukaryota</taxon>
        <taxon>Fungi</taxon>
        <taxon>Dikarya</taxon>
        <taxon>Basidiomycota</taxon>
        <taxon>Agaricomycotina</taxon>
        <taxon>Agaricomycetes</taxon>
        <taxon>Polyporales</taxon>
        <taxon>Phaeolaceae</taxon>
        <taxon>Wolfiporia</taxon>
    </lineage>
</organism>
<proteinExistence type="predicted"/>
<dbReference type="AlphaFoldDB" id="A0A2H3J2D8"/>
<dbReference type="Proteomes" id="UP000218811">
    <property type="component" value="Unassembled WGS sequence"/>
</dbReference>
<evidence type="ECO:0000313" key="1">
    <source>
        <dbReference type="EMBL" id="PCH36346.1"/>
    </source>
</evidence>
<dbReference type="SUPFAM" id="SSF52047">
    <property type="entry name" value="RNI-like"/>
    <property type="match status" value="1"/>
</dbReference>
<evidence type="ECO:0008006" key="3">
    <source>
        <dbReference type="Google" id="ProtNLM"/>
    </source>
</evidence>
<reference evidence="1 2" key="1">
    <citation type="journal article" date="2012" name="Science">
        <title>The Paleozoic origin of enzymatic lignin decomposition reconstructed from 31 fungal genomes.</title>
        <authorList>
            <person name="Floudas D."/>
            <person name="Binder M."/>
            <person name="Riley R."/>
            <person name="Barry K."/>
            <person name="Blanchette R.A."/>
            <person name="Henrissat B."/>
            <person name="Martinez A.T."/>
            <person name="Otillar R."/>
            <person name="Spatafora J.W."/>
            <person name="Yadav J.S."/>
            <person name="Aerts A."/>
            <person name="Benoit I."/>
            <person name="Boyd A."/>
            <person name="Carlson A."/>
            <person name="Copeland A."/>
            <person name="Coutinho P.M."/>
            <person name="de Vries R.P."/>
            <person name="Ferreira P."/>
            <person name="Findley K."/>
            <person name="Foster B."/>
            <person name="Gaskell J."/>
            <person name="Glotzer D."/>
            <person name="Gorecki P."/>
            <person name="Heitman J."/>
            <person name="Hesse C."/>
            <person name="Hori C."/>
            <person name="Igarashi K."/>
            <person name="Jurgens J.A."/>
            <person name="Kallen N."/>
            <person name="Kersten P."/>
            <person name="Kohler A."/>
            <person name="Kuees U."/>
            <person name="Kumar T.K.A."/>
            <person name="Kuo A."/>
            <person name="LaButti K."/>
            <person name="Larrondo L.F."/>
            <person name="Lindquist E."/>
            <person name="Ling A."/>
            <person name="Lombard V."/>
            <person name="Lucas S."/>
            <person name="Lundell T."/>
            <person name="Martin R."/>
            <person name="McLaughlin D.J."/>
            <person name="Morgenstern I."/>
            <person name="Morin E."/>
            <person name="Murat C."/>
            <person name="Nagy L.G."/>
            <person name="Nolan M."/>
            <person name="Ohm R.A."/>
            <person name="Patyshakuliyeva A."/>
            <person name="Rokas A."/>
            <person name="Ruiz-Duenas F.J."/>
            <person name="Sabat G."/>
            <person name="Salamov A."/>
            <person name="Samejima M."/>
            <person name="Schmutz J."/>
            <person name="Slot J.C."/>
            <person name="St John F."/>
            <person name="Stenlid J."/>
            <person name="Sun H."/>
            <person name="Sun S."/>
            <person name="Syed K."/>
            <person name="Tsang A."/>
            <person name="Wiebenga A."/>
            <person name="Young D."/>
            <person name="Pisabarro A."/>
            <person name="Eastwood D.C."/>
            <person name="Martin F."/>
            <person name="Cullen D."/>
            <person name="Grigoriev I.V."/>
            <person name="Hibbett D.S."/>
        </authorList>
    </citation>
    <scope>NUCLEOTIDE SEQUENCE [LARGE SCALE GENOMIC DNA]</scope>
    <source>
        <strain evidence="1 2">MD-104</strain>
    </source>
</reference>
<evidence type="ECO:0000313" key="2">
    <source>
        <dbReference type="Proteomes" id="UP000218811"/>
    </source>
</evidence>
<dbReference type="OrthoDB" id="3256662at2759"/>
<dbReference type="Gene3D" id="3.80.10.10">
    <property type="entry name" value="Ribonuclease Inhibitor"/>
    <property type="match status" value="1"/>
</dbReference>
<accession>A0A2H3J2D8</accession>
<sequence length="508" mass="56930">MAVKHPFSPARRDGRRRLSPIPVDIYMLVLDELLRDEEDMCASRRKSLLSSLSLVCRLFAALVAPRLFSSLACSGPLFKQTKKSPPRLSWLQQLNRGEETACWTGTLVRKLDFCDWELGKAGLSDYLAHLTHHIQAIPKLPNLTSLSLTRTPITQQFFQAVSALQKLDSLCIRECSCQPPDTAMAPPESPMPRLGSLEVTAVEGVKPYIAILVSLAGTPALRSLKTTEWPVARPIMERNTCTSLQQLEVPFVARDIAFLTSFLADTPSISELSIIDVDQQPPAPPVSFPAISLPLLQRLRCPPYLLPSVSHPSVSQLSLVSLNDWMLPGVSIDQRLLAPLRRATLRELELPAHLLRDCPIGEYAPKLAKLTICYPVTTFNEPLELIVRNVCTLVHRVPLQSLELEFVNVLWKLNLQLQHHMVVRHLAPTYPTVKRVSLTDAVEWHRSKDGSQWTPVIRNRDSVKLLLGLKDANIWEAMEVQDFDGALSALFEKGEMTADIAQRLSRQR</sequence>
<dbReference type="InterPro" id="IPR032675">
    <property type="entry name" value="LRR_dom_sf"/>
</dbReference>